<feature type="repeat" description="TPR" evidence="1">
    <location>
        <begin position="412"/>
        <end position="445"/>
    </location>
</feature>
<dbReference type="KEGG" id="asip:AQUSIP_10220"/>
<dbReference type="Pfam" id="PF14559">
    <property type="entry name" value="TPR_19"/>
    <property type="match status" value="2"/>
</dbReference>
<dbReference type="RefSeq" id="WP_148339009.1">
    <property type="nucleotide sequence ID" value="NZ_LR699119.1"/>
</dbReference>
<dbReference type="InterPro" id="IPR011990">
    <property type="entry name" value="TPR-like_helical_dom_sf"/>
</dbReference>
<proteinExistence type="predicted"/>
<dbReference type="SMART" id="SM00028">
    <property type="entry name" value="TPR"/>
    <property type="match status" value="5"/>
</dbReference>
<keyword evidence="2" id="KW-0732">Signal</keyword>
<feature type="signal peptide" evidence="2">
    <location>
        <begin position="1"/>
        <end position="20"/>
    </location>
</feature>
<feature type="chain" id="PRO_5023138145" evidence="2">
    <location>
        <begin position="21"/>
        <end position="931"/>
    </location>
</feature>
<dbReference type="SUPFAM" id="SSF48452">
    <property type="entry name" value="TPR-like"/>
    <property type="match status" value="2"/>
</dbReference>
<name>A0A5E4PGT3_9COXI</name>
<dbReference type="EMBL" id="LR699119">
    <property type="protein sequence ID" value="VVC75728.1"/>
    <property type="molecule type" value="Genomic_DNA"/>
</dbReference>
<keyword evidence="3" id="KW-0378">Hydrolase</keyword>
<dbReference type="GO" id="GO:0008233">
    <property type="term" value="F:peptidase activity"/>
    <property type="evidence" value="ECO:0007669"/>
    <property type="project" value="UniProtKB-KW"/>
</dbReference>
<evidence type="ECO:0000313" key="4">
    <source>
        <dbReference type="Proteomes" id="UP000324194"/>
    </source>
</evidence>
<dbReference type="Proteomes" id="UP000324194">
    <property type="component" value="Chromosome 1"/>
</dbReference>
<dbReference type="AlphaFoldDB" id="A0A5E4PGT3"/>
<dbReference type="PANTHER" id="PTHR12558:SF33">
    <property type="entry name" value="BLL7664 PROTEIN"/>
    <property type="match status" value="1"/>
</dbReference>
<dbReference type="PANTHER" id="PTHR12558">
    <property type="entry name" value="CELL DIVISION CYCLE 16,23,27"/>
    <property type="match status" value="1"/>
</dbReference>
<sequence length="931" mass="104499">MNKLRSILLCYLALPYCAFADTNTDSNNNKGFFSSILSKIPYLSQDTGDKSEEKKTAIALIQKYSLAGDYKNAEHQLSEYKNKYGEDDQYLTEQARYFALTHQSARALDLIKPLLQKYPDNKTLVDIKNYALTHPASSAELTTPAVSAGSQSASYSKSVQFYQQAVQKDPNDKAAAIGLVRTQLLMGNYSDASASLEAYKNKFGEDDAYTTERARYYALQGDSQQALTLIEPLLQKDPANKTYLDIKNYAATHQRPAEGFNIQHIQLSPENAAAAEAMGEGDYNKAIKLYKDALKKDPADKSAAIGLVRAQLFKGKYKAAKKGLNHYKKQFGSDDQYLTEKARYYALTGQRSRALKIVNPLIEKDPSNKTLLDIKNYAETAKVAGPGKARVVSPIENATNLARKAQAKKTDPELFFNAAQAYSFAGDKHNAYAMINDALQLSPANVKYLKFKAAIASQLDYKTVAYCTYLRLYYAYPNDPEVHLGLARAAGRLGNLDESAYLYESYIGKYPNESQPWIEYAYIQSWRGNYRAAVYVLDQYRCHFAESQEYLVARARIVATADRPTESLAIINQLMPIIPDNYDLNYANTVALYYNNQPIEMFQSLAKVNQLAPGTQETQGLIDYVRTPYRSNIYLDGYHSYDTDTVKITRGTLGGQYFLSPVASLLGDISAESLSASIRSGLNPVEGGNSLELYGLNVGGNYRFNPHLLLQGLIGGQHASDGEGAFTYKGDAFVKVNDTLEFDIDLKRSFYDVSARAVSLGVKRNLNQLQVYWQPCIQCYVNLNTSYSTFSDSNTMKYLNIMPAVQVLSTQWFNLRLGVDGMWYGFSKQLNNGYYNPENYRYYSFVTDLYIKQSENIGYEFTIGLGTQKDETFVAYRKANDFAGKAYIGIYQDWYLVLSAAESTRGRAIGNNPSLSDYRAYAFDAMLMRRF</sequence>
<dbReference type="OrthoDB" id="5931800at2"/>
<keyword evidence="1" id="KW-0802">TPR repeat</keyword>
<accession>A0A5E4PGT3</accession>
<dbReference type="GO" id="GO:0006508">
    <property type="term" value="P:proteolysis"/>
    <property type="evidence" value="ECO:0007669"/>
    <property type="project" value="UniProtKB-KW"/>
</dbReference>
<dbReference type="Gene3D" id="1.25.40.10">
    <property type="entry name" value="Tetratricopeptide repeat domain"/>
    <property type="match status" value="3"/>
</dbReference>
<reference evidence="3 4" key="1">
    <citation type="submission" date="2019-08" db="EMBL/GenBank/DDBJ databases">
        <authorList>
            <person name="Guy L."/>
        </authorList>
    </citation>
    <scope>NUCLEOTIDE SEQUENCE [LARGE SCALE GENOMIC DNA]</scope>
    <source>
        <strain evidence="3 4">SGT-108</strain>
    </source>
</reference>
<dbReference type="InterPro" id="IPR019734">
    <property type="entry name" value="TPR_rpt"/>
</dbReference>
<evidence type="ECO:0000313" key="3">
    <source>
        <dbReference type="EMBL" id="VVC75728.1"/>
    </source>
</evidence>
<keyword evidence="3" id="KW-0645">Protease</keyword>
<gene>
    <name evidence="3" type="primary">bepA</name>
    <name evidence="3" type="ORF">AQUSIP_10220</name>
</gene>
<evidence type="ECO:0000256" key="2">
    <source>
        <dbReference type="SAM" id="SignalP"/>
    </source>
</evidence>
<dbReference type="SUPFAM" id="SSF48439">
    <property type="entry name" value="Protein prenylyltransferase"/>
    <property type="match status" value="1"/>
</dbReference>
<protein>
    <submittedName>
        <fullName evidence="3">Beta-barrel assembly-enhancing protease</fullName>
    </submittedName>
</protein>
<keyword evidence="4" id="KW-1185">Reference proteome</keyword>
<evidence type="ECO:0000256" key="1">
    <source>
        <dbReference type="PROSITE-ProRule" id="PRU00339"/>
    </source>
</evidence>
<dbReference type="PROSITE" id="PS50005">
    <property type="entry name" value="TPR"/>
    <property type="match status" value="1"/>
</dbReference>
<organism evidence="3 4">
    <name type="scientific">Aquicella siphonis</name>
    <dbReference type="NCBI Taxonomy" id="254247"/>
    <lineage>
        <taxon>Bacteria</taxon>
        <taxon>Pseudomonadati</taxon>
        <taxon>Pseudomonadota</taxon>
        <taxon>Gammaproteobacteria</taxon>
        <taxon>Legionellales</taxon>
        <taxon>Coxiellaceae</taxon>
        <taxon>Aquicella</taxon>
    </lineage>
</organism>